<dbReference type="Gene3D" id="3.40.47.10">
    <property type="match status" value="1"/>
</dbReference>
<dbReference type="STRING" id="542762.A0A4S4D2E5"/>
<protein>
    <recommendedName>
        <fullName evidence="1">beta-ketoacyl-[acyl-carrier-protein] synthase I</fullName>
        <ecNumber evidence="1">2.3.1.41</ecNumber>
    </recommendedName>
</protein>
<comment type="caution">
    <text evidence="4">The sequence shown here is derived from an EMBL/GenBank/DDBJ whole genome shotgun (WGS) entry which is preliminary data.</text>
</comment>
<evidence type="ECO:0000313" key="4">
    <source>
        <dbReference type="EMBL" id="THF96432.1"/>
    </source>
</evidence>
<accession>A0A4S4D2E5</accession>
<proteinExistence type="predicted"/>
<dbReference type="PANTHER" id="PTHR11712:SF330">
    <property type="entry name" value="BETA-KETOACYL-[ACYL-CARRIER-PROTEIN] SYNTHASE I"/>
    <property type="match status" value="1"/>
</dbReference>
<dbReference type="AlphaFoldDB" id="A0A4S4D2E5"/>
<reference evidence="4 5" key="1">
    <citation type="journal article" date="2018" name="Proc. Natl. Acad. Sci. U.S.A.">
        <title>Draft genome sequence of Camellia sinensis var. sinensis provides insights into the evolution of the tea genome and tea quality.</title>
        <authorList>
            <person name="Wei C."/>
            <person name="Yang H."/>
            <person name="Wang S."/>
            <person name="Zhao J."/>
            <person name="Liu C."/>
            <person name="Gao L."/>
            <person name="Xia E."/>
            <person name="Lu Y."/>
            <person name="Tai Y."/>
            <person name="She G."/>
            <person name="Sun J."/>
            <person name="Cao H."/>
            <person name="Tong W."/>
            <person name="Gao Q."/>
            <person name="Li Y."/>
            <person name="Deng W."/>
            <person name="Jiang X."/>
            <person name="Wang W."/>
            <person name="Chen Q."/>
            <person name="Zhang S."/>
            <person name="Li H."/>
            <person name="Wu J."/>
            <person name="Wang P."/>
            <person name="Li P."/>
            <person name="Shi C."/>
            <person name="Zheng F."/>
            <person name="Jian J."/>
            <person name="Huang B."/>
            <person name="Shan D."/>
            <person name="Shi M."/>
            <person name="Fang C."/>
            <person name="Yue Y."/>
            <person name="Li F."/>
            <person name="Li D."/>
            <person name="Wei S."/>
            <person name="Han B."/>
            <person name="Jiang C."/>
            <person name="Yin Y."/>
            <person name="Xia T."/>
            <person name="Zhang Z."/>
            <person name="Bennetzen J.L."/>
            <person name="Zhao S."/>
            <person name="Wan X."/>
        </authorList>
    </citation>
    <scope>NUCLEOTIDE SEQUENCE [LARGE SCALE GENOMIC DNA]</scope>
    <source>
        <strain evidence="5">cv. Shuchazao</strain>
        <tissue evidence="4">Leaf</tissue>
    </source>
</reference>
<evidence type="ECO:0000256" key="2">
    <source>
        <dbReference type="ARBA" id="ARBA00022679"/>
    </source>
</evidence>
<dbReference type="EMBL" id="SDRB02012902">
    <property type="protein sequence ID" value="THF96432.1"/>
    <property type="molecule type" value="Genomic_DNA"/>
</dbReference>
<evidence type="ECO:0000256" key="1">
    <source>
        <dbReference type="ARBA" id="ARBA00013191"/>
    </source>
</evidence>
<organism evidence="4 5">
    <name type="scientific">Camellia sinensis var. sinensis</name>
    <name type="common">China tea</name>
    <dbReference type="NCBI Taxonomy" id="542762"/>
    <lineage>
        <taxon>Eukaryota</taxon>
        <taxon>Viridiplantae</taxon>
        <taxon>Streptophyta</taxon>
        <taxon>Embryophyta</taxon>
        <taxon>Tracheophyta</taxon>
        <taxon>Spermatophyta</taxon>
        <taxon>Magnoliopsida</taxon>
        <taxon>eudicotyledons</taxon>
        <taxon>Gunneridae</taxon>
        <taxon>Pentapetalae</taxon>
        <taxon>asterids</taxon>
        <taxon>Ericales</taxon>
        <taxon>Theaceae</taxon>
        <taxon>Camellia</taxon>
    </lineage>
</organism>
<sequence>MMTRVTVVHYVHGYSLPSVGSKTVRGQFTYQQVTNFPRLDKAKSMIGHGLGAAGGLEAIATIKAINTGWLHPTINQNNLEPDVTVDTVPNVKKQHEVNVAISNSFGFGGHNSVVAFTSFKP</sequence>
<dbReference type="EC" id="2.3.1.41" evidence="1"/>
<dbReference type="InterPro" id="IPR000794">
    <property type="entry name" value="Beta-ketoacyl_synthase"/>
</dbReference>
<evidence type="ECO:0000259" key="3">
    <source>
        <dbReference type="Pfam" id="PF02801"/>
    </source>
</evidence>
<dbReference type="SUPFAM" id="SSF53901">
    <property type="entry name" value="Thiolase-like"/>
    <property type="match status" value="1"/>
</dbReference>
<evidence type="ECO:0000313" key="5">
    <source>
        <dbReference type="Proteomes" id="UP000306102"/>
    </source>
</evidence>
<keyword evidence="5" id="KW-1185">Reference proteome</keyword>
<dbReference type="InterPro" id="IPR016039">
    <property type="entry name" value="Thiolase-like"/>
</dbReference>
<keyword evidence="2" id="KW-0808">Transferase</keyword>
<dbReference type="Pfam" id="PF02801">
    <property type="entry name" value="Ketoacyl-synt_C"/>
    <property type="match status" value="1"/>
</dbReference>
<dbReference type="GO" id="GO:0005739">
    <property type="term" value="C:mitochondrion"/>
    <property type="evidence" value="ECO:0007669"/>
    <property type="project" value="TreeGrafter"/>
</dbReference>
<feature type="domain" description="Beta-ketoacyl synthase C-terminal" evidence="3">
    <location>
        <begin position="35"/>
        <end position="76"/>
    </location>
</feature>
<dbReference type="PANTHER" id="PTHR11712">
    <property type="entry name" value="POLYKETIDE SYNTHASE-RELATED"/>
    <property type="match status" value="1"/>
</dbReference>
<name>A0A4S4D2E5_CAMSN</name>
<dbReference type="GO" id="GO:0004315">
    <property type="term" value="F:3-oxoacyl-[acyl-carrier-protein] synthase activity"/>
    <property type="evidence" value="ECO:0007669"/>
    <property type="project" value="UniProtKB-EC"/>
</dbReference>
<gene>
    <name evidence="4" type="ORF">TEA_029697</name>
</gene>
<dbReference type="InterPro" id="IPR014031">
    <property type="entry name" value="Ketoacyl_synth_C"/>
</dbReference>
<dbReference type="GO" id="GO:0006633">
    <property type="term" value="P:fatty acid biosynthetic process"/>
    <property type="evidence" value="ECO:0007669"/>
    <property type="project" value="TreeGrafter"/>
</dbReference>
<dbReference type="Proteomes" id="UP000306102">
    <property type="component" value="Unassembled WGS sequence"/>
</dbReference>